<reference evidence="1" key="1">
    <citation type="submission" date="2023-07" db="EMBL/GenBank/DDBJ databases">
        <title>Genome content predicts the carbon catabolic preferences of heterotrophic bacteria.</title>
        <authorList>
            <person name="Gralka M."/>
        </authorList>
    </citation>
    <scope>NUCLEOTIDE SEQUENCE</scope>
    <source>
        <strain evidence="1">I2M16</strain>
    </source>
</reference>
<dbReference type="AlphaFoldDB" id="A0AAW7XQL4"/>
<evidence type="ECO:0000313" key="2">
    <source>
        <dbReference type="Proteomes" id="UP001169862"/>
    </source>
</evidence>
<dbReference type="SUPFAM" id="SSF51161">
    <property type="entry name" value="Trimeric LpxA-like enzymes"/>
    <property type="match status" value="1"/>
</dbReference>
<proteinExistence type="predicted"/>
<protein>
    <recommendedName>
        <fullName evidence="3">Acyltransferase</fullName>
    </recommendedName>
</protein>
<dbReference type="EMBL" id="JAUOPG010000016">
    <property type="protein sequence ID" value="MDO6455347.1"/>
    <property type="molecule type" value="Genomic_DNA"/>
</dbReference>
<dbReference type="InterPro" id="IPR051159">
    <property type="entry name" value="Hexapeptide_acetyltransf"/>
</dbReference>
<dbReference type="RefSeq" id="WP_303552406.1">
    <property type="nucleotide sequence ID" value="NZ_JAUOPG010000016.1"/>
</dbReference>
<dbReference type="Proteomes" id="UP001169862">
    <property type="component" value="Unassembled WGS sequence"/>
</dbReference>
<name>A0AAW7XQL4_9GAMM</name>
<dbReference type="PANTHER" id="PTHR23416">
    <property type="entry name" value="SIALIC ACID SYNTHASE-RELATED"/>
    <property type="match status" value="1"/>
</dbReference>
<gene>
    <name evidence="1" type="ORF">Q4490_17430</name>
</gene>
<evidence type="ECO:0008006" key="3">
    <source>
        <dbReference type="Google" id="ProtNLM"/>
    </source>
</evidence>
<accession>A0AAW7XQL4</accession>
<dbReference type="InterPro" id="IPR011004">
    <property type="entry name" value="Trimer_LpxA-like_sf"/>
</dbReference>
<dbReference type="Gene3D" id="2.160.10.10">
    <property type="entry name" value="Hexapeptide repeat proteins"/>
    <property type="match status" value="1"/>
</dbReference>
<organism evidence="1 2">
    <name type="scientific">Neptunomonas phycophila</name>
    <dbReference type="NCBI Taxonomy" id="1572645"/>
    <lineage>
        <taxon>Bacteria</taxon>
        <taxon>Pseudomonadati</taxon>
        <taxon>Pseudomonadota</taxon>
        <taxon>Gammaproteobacteria</taxon>
        <taxon>Oceanospirillales</taxon>
        <taxon>Oceanospirillaceae</taxon>
        <taxon>Neptunomonas</taxon>
    </lineage>
</organism>
<sequence>MDIEFPKEWEVDLGDDNVYKGPFKFNKKGDGNKLVVGDNCFLGNIRIDMLGNNNKVIIESNVYVKKAHFRLRGNNQTVHIGGDSRINGVYFLCESGCNITTGKSCLFSYDISIRTTDAHKILDLNSREVINKPKSVNIGNHVWVGTEALITKGVNIVDDVVVGQRALVNKDVLESHVIVAGVPCSIVKREVTWER</sequence>
<evidence type="ECO:0000313" key="1">
    <source>
        <dbReference type="EMBL" id="MDO6455347.1"/>
    </source>
</evidence>
<comment type="caution">
    <text evidence="1">The sequence shown here is derived from an EMBL/GenBank/DDBJ whole genome shotgun (WGS) entry which is preliminary data.</text>
</comment>